<accession>A0AA36LUP7</accession>
<evidence type="ECO:0000256" key="9">
    <source>
        <dbReference type="HAMAP-Rule" id="MF_01693"/>
    </source>
</evidence>
<feature type="binding site" evidence="9">
    <location>
        <position position="233"/>
    </location>
    <ligand>
        <name>pyridoxal 5'-phosphate</name>
        <dbReference type="ChEBI" id="CHEBI:597326"/>
    </ligand>
</feature>
<gene>
    <name evidence="9 13" type="primary">bioF</name>
    <name evidence="13" type="ORF">ERS008502_03877</name>
</gene>
<evidence type="ECO:0000256" key="5">
    <source>
        <dbReference type="ARBA" id="ARBA00022679"/>
    </source>
</evidence>
<feature type="domain" description="Aminotransferase class I/classII large" evidence="12">
    <location>
        <begin position="40"/>
        <end position="377"/>
    </location>
</feature>
<proteinExistence type="inferred from homology"/>
<dbReference type="PROSITE" id="PS00599">
    <property type="entry name" value="AA_TRANSFER_CLASS_2"/>
    <property type="match status" value="1"/>
</dbReference>
<feature type="binding site" evidence="9">
    <location>
        <position position="179"/>
    </location>
    <ligand>
        <name>pyridoxal 5'-phosphate</name>
        <dbReference type="ChEBI" id="CHEBI:597326"/>
    </ligand>
</feature>
<feature type="binding site" evidence="9">
    <location>
        <position position="350"/>
    </location>
    <ligand>
        <name>substrate</name>
    </ligand>
</feature>
<evidence type="ECO:0000313" key="13">
    <source>
        <dbReference type="EMBL" id="CNI64904.1"/>
    </source>
</evidence>
<evidence type="ECO:0000256" key="4">
    <source>
        <dbReference type="ARBA" id="ARBA00011738"/>
    </source>
</evidence>
<dbReference type="Pfam" id="PF00155">
    <property type="entry name" value="Aminotran_1_2"/>
    <property type="match status" value="1"/>
</dbReference>
<evidence type="ECO:0000259" key="12">
    <source>
        <dbReference type="Pfam" id="PF00155"/>
    </source>
</evidence>
<evidence type="ECO:0000256" key="1">
    <source>
        <dbReference type="ARBA" id="ARBA00001933"/>
    </source>
</evidence>
<keyword evidence="11" id="KW-0175">Coiled coil</keyword>
<protein>
    <recommendedName>
        <fullName evidence="9">8-amino-7-oxononanoate synthase</fullName>
        <shortName evidence="9">AONS</shortName>
        <ecNumber evidence="9">2.3.1.47</ecNumber>
    </recommendedName>
    <alternativeName>
        <fullName evidence="9">7-keto-8-amino-pelargonic acid synthase</fullName>
        <shortName evidence="9">7-KAP synthase</shortName>
        <shortName evidence="9">KAPA synthase</shortName>
    </alternativeName>
    <alternativeName>
        <fullName evidence="9">8-amino-7-ketopelargonate synthase</fullName>
    </alternativeName>
</protein>
<dbReference type="PANTHER" id="PTHR13693">
    <property type="entry name" value="CLASS II AMINOTRANSFERASE/8-AMINO-7-OXONONANOATE SYNTHASE"/>
    <property type="match status" value="1"/>
</dbReference>
<dbReference type="GO" id="GO:0030170">
    <property type="term" value="F:pyridoxal phosphate binding"/>
    <property type="evidence" value="ECO:0007669"/>
    <property type="project" value="UniProtKB-UniRule"/>
</dbReference>
<reference evidence="13 14" key="1">
    <citation type="submission" date="2015-03" db="EMBL/GenBank/DDBJ databases">
        <authorList>
            <consortium name="Pathogen Informatics"/>
            <person name="Murphy D."/>
        </authorList>
    </citation>
    <scope>NUCLEOTIDE SEQUENCE [LARGE SCALE GENOMIC DNA]</scope>
    <source>
        <strain evidence="13 14">FE82747</strain>
    </source>
</reference>
<dbReference type="EMBL" id="CQBM01000015">
    <property type="protein sequence ID" value="CNI64904.1"/>
    <property type="molecule type" value="Genomic_DNA"/>
</dbReference>
<comment type="caution">
    <text evidence="13">The sequence shown here is derived from an EMBL/GenBank/DDBJ whole genome shotgun (WGS) entry which is preliminary data.</text>
</comment>
<name>A0AA36LUP7_YERMO</name>
<dbReference type="Gene3D" id="3.40.640.10">
    <property type="entry name" value="Type I PLP-dependent aspartate aminotransferase-like (Major domain)"/>
    <property type="match status" value="1"/>
</dbReference>
<keyword evidence="13" id="KW-0012">Acyltransferase</keyword>
<dbReference type="InterPro" id="IPR015422">
    <property type="entry name" value="PyrdxlP-dep_Trfase_small"/>
</dbReference>
<evidence type="ECO:0000256" key="7">
    <source>
        <dbReference type="ARBA" id="ARBA00022898"/>
    </source>
</evidence>
<evidence type="ECO:0000256" key="6">
    <source>
        <dbReference type="ARBA" id="ARBA00022756"/>
    </source>
</evidence>
<dbReference type="Gene3D" id="3.90.1150.10">
    <property type="entry name" value="Aspartate Aminotransferase, domain 1"/>
    <property type="match status" value="1"/>
</dbReference>
<feature type="binding site" evidence="9">
    <location>
        <position position="133"/>
    </location>
    <ligand>
        <name>substrate</name>
    </ligand>
</feature>
<dbReference type="PANTHER" id="PTHR13693:SF100">
    <property type="entry name" value="8-AMINO-7-OXONONANOATE SYNTHASE"/>
    <property type="match status" value="1"/>
</dbReference>
<dbReference type="SUPFAM" id="SSF53383">
    <property type="entry name" value="PLP-dependent transferases"/>
    <property type="match status" value="1"/>
</dbReference>
<dbReference type="InterPro" id="IPR022834">
    <property type="entry name" value="AONS_Proteobacteria"/>
</dbReference>
<comment type="cofactor">
    <cofactor evidence="1 9 10">
        <name>pyridoxal 5'-phosphate</name>
        <dbReference type="ChEBI" id="CHEBI:597326"/>
    </cofactor>
</comment>
<comment type="catalytic activity">
    <reaction evidence="8 9">
        <text>6-carboxyhexanoyl-[ACP] + L-alanine + H(+) = (8S)-8-amino-7-oxononanoate + holo-[ACP] + CO2</text>
        <dbReference type="Rhea" id="RHEA:42288"/>
        <dbReference type="Rhea" id="RHEA-COMP:9685"/>
        <dbReference type="Rhea" id="RHEA-COMP:9955"/>
        <dbReference type="ChEBI" id="CHEBI:15378"/>
        <dbReference type="ChEBI" id="CHEBI:16526"/>
        <dbReference type="ChEBI" id="CHEBI:57972"/>
        <dbReference type="ChEBI" id="CHEBI:64479"/>
        <dbReference type="ChEBI" id="CHEBI:78846"/>
        <dbReference type="ChEBI" id="CHEBI:149468"/>
        <dbReference type="EC" id="2.3.1.47"/>
    </reaction>
</comment>
<dbReference type="GO" id="GO:0008710">
    <property type="term" value="F:8-amino-7-oxononanoate synthase activity"/>
    <property type="evidence" value="ECO:0007669"/>
    <property type="project" value="UniProtKB-UniRule"/>
</dbReference>
<feature type="coiled-coil region" evidence="11">
    <location>
        <begin position="276"/>
        <end position="303"/>
    </location>
</feature>
<dbReference type="InterPro" id="IPR015424">
    <property type="entry name" value="PyrdxlP-dep_Trfase"/>
</dbReference>
<keyword evidence="5 9" id="KW-0808">Transferase</keyword>
<evidence type="ECO:0000313" key="14">
    <source>
        <dbReference type="Proteomes" id="UP000040841"/>
    </source>
</evidence>
<feature type="binding site" evidence="9">
    <location>
        <position position="207"/>
    </location>
    <ligand>
        <name>pyridoxal 5'-phosphate</name>
        <dbReference type="ChEBI" id="CHEBI:597326"/>
    </ligand>
</feature>
<evidence type="ECO:0000256" key="3">
    <source>
        <dbReference type="ARBA" id="ARBA00010008"/>
    </source>
</evidence>
<feature type="modified residue" description="N6-(pyridoxal phosphate)lysine" evidence="9 10">
    <location>
        <position position="236"/>
    </location>
</feature>
<sequence>MSWQSKIESGLQQRRDATAYRTRQVNEGANGRWLQADGRHYLNFASNDYLGLSQDAAVIAAWQQGAQHYGVGSGGSGHVTGYSQPHAQLEQQLADWLGYPRALLFISGYAANQAVLAALMGADDRILADKLSHASLLEAAAHSPAQLRRFAHNQPDSLQNLLSKPCCGQTLVVTEGVFSMDGDCAPLAALQQHTTAAGGWLMVDDAHGIGVQGEGGRGSCALQGVKPELLVVTFGKAFGLSGAAVLCQESVAEYLLQYARHLIYSTAMPPAQAIALQTALLRIQQADDLRQQLQQRIAQFRRGAADLPLSLGGSETAIQPLLVGDNPQTLALAEQLRAAGLWVTAIRPPTVPPGGARLRITLSAAHQPEDIDRLLEGLYGACH</sequence>
<evidence type="ECO:0000256" key="2">
    <source>
        <dbReference type="ARBA" id="ARBA00004746"/>
    </source>
</evidence>
<evidence type="ECO:0000256" key="10">
    <source>
        <dbReference type="PIRSR" id="PIRSR604723-51"/>
    </source>
</evidence>
<dbReference type="RefSeq" id="WP_049679257.1">
    <property type="nucleotide sequence ID" value="NZ_CABMMJ010000015.1"/>
</dbReference>
<dbReference type="HAMAP" id="MF_01693">
    <property type="entry name" value="BioF_aminotrans_2"/>
    <property type="match status" value="1"/>
</dbReference>
<comment type="pathway">
    <text evidence="2 9">Cofactor biosynthesis; biotin biosynthesis.</text>
</comment>
<dbReference type="InterPro" id="IPR001917">
    <property type="entry name" value="Aminotrans_II_pyridoxalP_BS"/>
</dbReference>
<keyword evidence="7 9" id="KW-0663">Pyridoxal phosphate</keyword>
<dbReference type="CDD" id="cd06454">
    <property type="entry name" value="KBL_like"/>
    <property type="match status" value="1"/>
</dbReference>
<comment type="function">
    <text evidence="9">Catalyzes the decarboxylative condensation of pimeloyl-[acyl-carrier protein] and L-alanine to produce 8-amino-7-oxononanoate (AON), [acyl-carrier protein], and carbon dioxide.</text>
</comment>
<evidence type="ECO:0000256" key="11">
    <source>
        <dbReference type="SAM" id="Coils"/>
    </source>
</evidence>
<dbReference type="InterPro" id="IPR004839">
    <property type="entry name" value="Aminotransferase_I/II_large"/>
</dbReference>
<feature type="binding site" evidence="9">
    <location>
        <begin position="108"/>
        <end position="109"/>
    </location>
    <ligand>
        <name>pyridoxal 5'-phosphate</name>
        <dbReference type="ChEBI" id="CHEBI:597326"/>
    </ligand>
</feature>
<keyword evidence="6 9" id="KW-0093">Biotin biosynthesis</keyword>
<comment type="similarity">
    <text evidence="3 9">Belongs to the class-II pyridoxal-phosphate-dependent aminotransferase family. BioF subfamily.</text>
</comment>
<dbReference type="GO" id="GO:0009102">
    <property type="term" value="P:biotin biosynthetic process"/>
    <property type="evidence" value="ECO:0007669"/>
    <property type="project" value="UniProtKB-UniRule"/>
</dbReference>
<dbReference type="InterPro" id="IPR050087">
    <property type="entry name" value="AON_synthase_class-II"/>
</dbReference>
<dbReference type="InterPro" id="IPR015421">
    <property type="entry name" value="PyrdxlP-dep_Trfase_major"/>
</dbReference>
<dbReference type="InterPro" id="IPR004723">
    <property type="entry name" value="AONS_Archaea/Proteobacteria"/>
</dbReference>
<dbReference type="Proteomes" id="UP000040841">
    <property type="component" value="Unassembled WGS sequence"/>
</dbReference>
<comment type="subunit">
    <text evidence="4 9">Homodimer.</text>
</comment>
<evidence type="ECO:0000256" key="8">
    <source>
        <dbReference type="ARBA" id="ARBA00047715"/>
    </source>
</evidence>
<feature type="binding site" evidence="9">
    <location>
        <position position="21"/>
    </location>
    <ligand>
        <name>substrate</name>
    </ligand>
</feature>
<dbReference type="EC" id="2.3.1.47" evidence="9"/>
<dbReference type="NCBIfam" id="TIGR00858">
    <property type="entry name" value="bioF"/>
    <property type="match status" value="1"/>
</dbReference>
<organism evidence="13 14">
    <name type="scientific">Yersinia mollaretii</name>
    <dbReference type="NCBI Taxonomy" id="33060"/>
    <lineage>
        <taxon>Bacteria</taxon>
        <taxon>Pseudomonadati</taxon>
        <taxon>Pseudomonadota</taxon>
        <taxon>Gammaproteobacteria</taxon>
        <taxon>Enterobacterales</taxon>
        <taxon>Yersiniaceae</taxon>
        <taxon>Yersinia</taxon>
    </lineage>
</organism>
<dbReference type="AlphaFoldDB" id="A0AA36LUP7"/>